<comment type="caution">
    <text evidence="2">The sequence shown here is derived from an EMBL/GenBank/DDBJ whole genome shotgun (WGS) entry which is preliminary data.</text>
</comment>
<proteinExistence type="predicted"/>
<feature type="domain" description="CDGP" evidence="1">
    <location>
        <begin position="41"/>
        <end position="106"/>
    </location>
</feature>
<evidence type="ECO:0000313" key="3">
    <source>
        <dbReference type="Proteomes" id="UP000192320"/>
    </source>
</evidence>
<dbReference type="InterPro" id="IPR056271">
    <property type="entry name" value="CDGP_dom"/>
</dbReference>
<gene>
    <name evidence="2" type="ORF">BST33_04705</name>
</gene>
<name>A0A7I7RC59_9MYCO</name>
<protein>
    <recommendedName>
        <fullName evidence="1">CDGP domain-containing protein</fullName>
    </recommendedName>
</protein>
<dbReference type="OrthoDB" id="4735804at2"/>
<dbReference type="Pfam" id="PF24238">
    <property type="entry name" value="CDGP"/>
    <property type="match status" value="1"/>
</dbReference>
<evidence type="ECO:0000259" key="1">
    <source>
        <dbReference type="Pfam" id="PF24238"/>
    </source>
</evidence>
<dbReference type="Proteomes" id="UP000192320">
    <property type="component" value="Unassembled WGS sequence"/>
</dbReference>
<sequence length="108" mass="11093">MTVGCIRGLLFASVALVTVGVMGTAPAAADPGIPGDPGTRCQSDAFGTTQWCDEPIREDGTWRRCWHTSGYSFSNGYGGVGGFVPATGRCVTIDAGSIPFGQPGHIDG</sequence>
<keyword evidence="3" id="KW-1185">Reference proteome</keyword>
<accession>A0A7I7RC59</accession>
<dbReference type="AlphaFoldDB" id="A0A7I7RC59"/>
<evidence type="ECO:0000313" key="2">
    <source>
        <dbReference type="EMBL" id="ORB03243.1"/>
    </source>
</evidence>
<organism evidence="2 3">
    <name type="scientific">Mycolicibacter minnesotensis</name>
    <dbReference type="NCBI Taxonomy" id="1118379"/>
    <lineage>
        <taxon>Bacteria</taxon>
        <taxon>Bacillati</taxon>
        <taxon>Actinomycetota</taxon>
        <taxon>Actinomycetes</taxon>
        <taxon>Mycobacteriales</taxon>
        <taxon>Mycobacteriaceae</taxon>
        <taxon>Mycolicibacter</taxon>
    </lineage>
</organism>
<dbReference type="RefSeq" id="WP_133053073.1">
    <property type="nucleotide sequence ID" value="NZ_AP022589.1"/>
</dbReference>
<reference evidence="2 3" key="1">
    <citation type="submission" date="2017-02" db="EMBL/GenBank/DDBJ databases">
        <title>The new phylogeny of genus Mycobacterium.</title>
        <authorList>
            <person name="Tortoli E."/>
            <person name="Trovato A."/>
            <person name="Cirillo D.M."/>
        </authorList>
    </citation>
    <scope>NUCLEOTIDE SEQUENCE [LARGE SCALE GENOMIC DNA]</scope>
    <source>
        <strain evidence="2 3">DSM 45633</strain>
    </source>
</reference>
<dbReference type="EMBL" id="MVHZ01000003">
    <property type="protein sequence ID" value="ORB03243.1"/>
    <property type="molecule type" value="Genomic_DNA"/>
</dbReference>